<feature type="binding site" evidence="8">
    <location>
        <begin position="162"/>
        <end position="167"/>
    </location>
    <ligand>
        <name>NADP(+)</name>
        <dbReference type="ChEBI" id="CHEBI:58349"/>
    </ligand>
</feature>
<feature type="binding site" evidence="8">
    <location>
        <position position="243"/>
    </location>
    <ligand>
        <name>shikimate</name>
        <dbReference type="ChEBI" id="CHEBI:36208"/>
    </ligand>
</feature>
<comment type="pathway">
    <text evidence="1 8">Metabolic intermediate biosynthesis; chorismate biosynthesis; chorismate from D-erythrose 4-phosphate and phosphoenolpyruvate: step 4/7.</text>
</comment>
<feature type="domain" description="Quinate/shikimate 5-dehydrogenase/glutamyl-tRNA reductase" evidence="9">
    <location>
        <begin position="135"/>
        <end position="176"/>
    </location>
</feature>
<dbReference type="InterPro" id="IPR006151">
    <property type="entry name" value="Shikm_DH/Glu-tRNA_Rdtase"/>
</dbReference>
<evidence type="ECO:0000313" key="11">
    <source>
        <dbReference type="EMBL" id="MCE0742394.1"/>
    </source>
</evidence>
<dbReference type="PANTHER" id="PTHR21089:SF1">
    <property type="entry name" value="BIFUNCTIONAL 3-DEHYDROQUINATE DEHYDRATASE_SHIKIMATE DEHYDROGENASE, CHLOROPLASTIC"/>
    <property type="match status" value="1"/>
</dbReference>
<accession>A0ABS8VQZ0</accession>
<dbReference type="Gene3D" id="3.40.50.720">
    <property type="entry name" value="NAD(P)-binding Rossmann-like Domain"/>
    <property type="match status" value="1"/>
</dbReference>
<evidence type="ECO:0000256" key="6">
    <source>
        <dbReference type="ARBA" id="ARBA00023141"/>
    </source>
</evidence>
<keyword evidence="3 8" id="KW-0028">Amino-acid biosynthesis</keyword>
<feature type="binding site" evidence="8">
    <location>
        <position position="111"/>
    </location>
    <ligand>
        <name>shikimate</name>
        <dbReference type="ChEBI" id="CHEBI:36208"/>
    </ligand>
</feature>
<comment type="catalytic activity">
    <reaction evidence="7 8">
        <text>shikimate + NADP(+) = 3-dehydroshikimate + NADPH + H(+)</text>
        <dbReference type="Rhea" id="RHEA:17737"/>
        <dbReference type="ChEBI" id="CHEBI:15378"/>
        <dbReference type="ChEBI" id="CHEBI:16630"/>
        <dbReference type="ChEBI" id="CHEBI:36208"/>
        <dbReference type="ChEBI" id="CHEBI:57783"/>
        <dbReference type="ChEBI" id="CHEBI:58349"/>
        <dbReference type="EC" id="1.1.1.25"/>
    </reaction>
</comment>
<dbReference type="InterPro" id="IPR022893">
    <property type="entry name" value="Shikimate_DH_fam"/>
</dbReference>
<comment type="function">
    <text evidence="8">Involved in the biosynthesis of the chorismate, which leads to the biosynthesis of aromatic amino acids. Catalyzes the reversible NADPH linked reduction of 3-dehydroshikimate (DHSA) to yield shikimate (SA).</text>
</comment>
<evidence type="ECO:0000256" key="1">
    <source>
        <dbReference type="ARBA" id="ARBA00004871"/>
    </source>
</evidence>
<dbReference type="CDD" id="cd01065">
    <property type="entry name" value="NAD_bind_Shikimate_DH"/>
    <property type="match status" value="1"/>
</dbReference>
<dbReference type="Proteomes" id="UP001521074">
    <property type="component" value="Unassembled WGS sequence"/>
</dbReference>
<dbReference type="InterPro" id="IPR011342">
    <property type="entry name" value="Shikimate_DH"/>
</dbReference>
<feature type="binding site" evidence="8">
    <location>
        <position position="264"/>
    </location>
    <ligand>
        <name>NADP(+)</name>
        <dbReference type="ChEBI" id="CHEBI:58349"/>
    </ligand>
</feature>
<evidence type="ECO:0000313" key="12">
    <source>
        <dbReference type="Proteomes" id="UP001521074"/>
    </source>
</evidence>
<evidence type="ECO:0000259" key="9">
    <source>
        <dbReference type="Pfam" id="PF01488"/>
    </source>
</evidence>
<comment type="subunit">
    <text evidence="8">Homodimer.</text>
</comment>
<comment type="caution">
    <text evidence="8">Lacks conserved residue(s) required for the propagation of feature annotation.</text>
</comment>
<dbReference type="Gene3D" id="3.40.50.10860">
    <property type="entry name" value="Leucine Dehydrogenase, chain A, domain 1"/>
    <property type="match status" value="1"/>
</dbReference>
<organism evidence="11 12">
    <name type="scientific">Acetobacter sicerae</name>
    <dbReference type="NCBI Taxonomy" id="85325"/>
    <lineage>
        <taxon>Bacteria</taxon>
        <taxon>Pseudomonadati</taxon>
        <taxon>Pseudomonadota</taxon>
        <taxon>Alphaproteobacteria</taxon>
        <taxon>Acetobacterales</taxon>
        <taxon>Acetobacteraceae</taxon>
        <taxon>Acetobacter</taxon>
    </lineage>
</organism>
<evidence type="ECO:0000256" key="8">
    <source>
        <dbReference type="HAMAP-Rule" id="MF_00222"/>
    </source>
</evidence>
<proteinExistence type="inferred from homology"/>
<name>A0ABS8VQZ0_9PROT</name>
<reference evidence="11 12" key="1">
    <citation type="submission" date="2021-12" db="EMBL/GenBank/DDBJ databases">
        <title>Genome sequence of Acetobacter sicerae DmPark20a_162.</title>
        <authorList>
            <person name="Chaston J.M."/>
        </authorList>
    </citation>
    <scope>NUCLEOTIDE SEQUENCE [LARGE SCALE GENOMIC DNA]</scope>
    <source>
        <strain evidence="11 12">DmPark20a_162</strain>
    </source>
</reference>
<feature type="binding site" evidence="8">
    <location>
        <position position="241"/>
    </location>
    <ligand>
        <name>NADP(+)</name>
        <dbReference type="ChEBI" id="CHEBI:58349"/>
    </ligand>
</feature>
<feature type="binding site" evidence="8">
    <location>
        <position position="271"/>
    </location>
    <ligand>
        <name>shikimate</name>
        <dbReference type="ChEBI" id="CHEBI:36208"/>
    </ligand>
</feature>
<dbReference type="EC" id="1.1.1.25" evidence="2 8"/>
<dbReference type="HAMAP" id="MF_00222">
    <property type="entry name" value="Shikimate_DH_AroE"/>
    <property type="match status" value="1"/>
</dbReference>
<feature type="binding site" evidence="8">
    <location>
        <begin position="139"/>
        <end position="143"/>
    </location>
    <ligand>
        <name>NADP(+)</name>
        <dbReference type="ChEBI" id="CHEBI:58349"/>
    </ligand>
</feature>
<dbReference type="NCBIfam" id="NF001312">
    <property type="entry name" value="PRK00258.1-4"/>
    <property type="match status" value="1"/>
</dbReference>
<evidence type="ECO:0000256" key="7">
    <source>
        <dbReference type="ARBA" id="ARBA00049442"/>
    </source>
</evidence>
<dbReference type="PANTHER" id="PTHR21089">
    <property type="entry name" value="SHIKIMATE DEHYDROGENASE"/>
    <property type="match status" value="1"/>
</dbReference>
<feature type="domain" description="Shikimate dehydrogenase substrate binding N-terminal" evidence="10">
    <location>
        <begin position="15"/>
        <end position="97"/>
    </location>
</feature>
<dbReference type="GO" id="GO:0004764">
    <property type="term" value="F:shikimate 3-dehydrogenase (NADP+) activity"/>
    <property type="evidence" value="ECO:0007669"/>
    <property type="project" value="UniProtKB-EC"/>
</dbReference>
<feature type="binding site" evidence="8">
    <location>
        <position position="70"/>
    </location>
    <ligand>
        <name>shikimate</name>
        <dbReference type="ChEBI" id="CHEBI:36208"/>
    </ligand>
</feature>
<dbReference type="EMBL" id="JAJSOJ010000002">
    <property type="protein sequence ID" value="MCE0742394.1"/>
    <property type="molecule type" value="Genomic_DNA"/>
</dbReference>
<dbReference type="SUPFAM" id="SSF51735">
    <property type="entry name" value="NAD(P)-binding Rossmann-fold domains"/>
    <property type="match status" value="1"/>
</dbReference>
<dbReference type="InterPro" id="IPR046346">
    <property type="entry name" value="Aminoacid_DH-like_N_sf"/>
</dbReference>
<dbReference type="InterPro" id="IPR013708">
    <property type="entry name" value="Shikimate_DH-bd_N"/>
</dbReference>
<keyword evidence="6 8" id="KW-0057">Aromatic amino acid biosynthesis</keyword>
<sequence>MSEFRITGKAKLAGVIGYPVTHSLSPVLHNYWLARHGIDGAYVPLSVAPDAFVIAVKGLQAAGFRGANVTIPHKEAAFAIADEVDPMARIAGSVNTLVFREDGTIHGSSTDGFGYVANLEADGIDVPALASRGPALLLGAGGAARSIATSLLEKGFQVIFSNRTAERADGLAKELDVAWRRNFPEGDKPRLSTIAWDEWEEQLGDMALLVNTTSLGMLGGPAPDWAPDLSRASSHLVVSDIVYVPQETPFLKAARELGLTTSGGLGMLLHQARRGFKAWFGADTEVDEATVAYIRAALSRR</sequence>
<dbReference type="SUPFAM" id="SSF53223">
    <property type="entry name" value="Aminoacid dehydrogenase-like, N-terminal domain"/>
    <property type="match status" value="1"/>
</dbReference>
<evidence type="ECO:0000256" key="2">
    <source>
        <dbReference type="ARBA" id="ARBA00012962"/>
    </source>
</evidence>
<dbReference type="InterPro" id="IPR036291">
    <property type="entry name" value="NAD(P)-bd_dom_sf"/>
</dbReference>
<evidence type="ECO:0000256" key="4">
    <source>
        <dbReference type="ARBA" id="ARBA00022857"/>
    </source>
</evidence>
<comment type="similarity">
    <text evidence="8">Belongs to the shikimate dehydrogenase family.</text>
</comment>
<evidence type="ECO:0000259" key="10">
    <source>
        <dbReference type="Pfam" id="PF08501"/>
    </source>
</evidence>
<feature type="binding site" evidence="8">
    <location>
        <position position="95"/>
    </location>
    <ligand>
        <name>shikimate</name>
        <dbReference type="ChEBI" id="CHEBI:36208"/>
    </ligand>
</feature>
<evidence type="ECO:0000256" key="5">
    <source>
        <dbReference type="ARBA" id="ARBA00023002"/>
    </source>
</evidence>
<keyword evidence="5 8" id="KW-0560">Oxidoreductase</keyword>
<dbReference type="NCBIfam" id="TIGR00507">
    <property type="entry name" value="aroE"/>
    <property type="match status" value="1"/>
</dbReference>
<gene>
    <name evidence="8" type="primary">aroE</name>
    <name evidence="11" type="ORF">LWC05_00570</name>
</gene>
<comment type="caution">
    <text evidence="11">The sequence shown here is derived from an EMBL/GenBank/DDBJ whole genome shotgun (WGS) entry which is preliminary data.</text>
</comment>
<evidence type="ECO:0000256" key="3">
    <source>
        <dbReference type="ARBA" id="ARBA00022605"/>
    </source>
</evidence>
<feature type="binding site" evidence="8">
    <location>
        <begin position="23"/>
        <end position="25"/>
    </location>
    <ligand>
        <name>shikimate</name>
        <dbReference type="ChEBI" id="CHEBI:36208"/>
    </ligand>
</feature>
<keyword evidence="12" id="KW-1185">Reference proteome</keyword>
<feature type="active site" description="Proton acceptor" evidence="8">
    <location>
        <position position="74"/>
    </location>
</feature>
<dbReference type="Pfam" id="PF08501">
    <property type="entry name" value="Shikimate_dh_N"/>
    <property type="match status" value="1"/>
</dbReference>
<keyword evidence="4 8" id="KW-0521">NADP</keyword>
<dbReference type="RefSeq" id="WP_232876018.1">
    <property type="nucleotide sequence ID" value="NZ_JAJSOJ010000002.1"/>
</dbReference>
<protein>
    <recommendedName>
        <fullName evidence="2 8">Shikimate dehydrogenase (NADP(+))</fullName>
        <shortName evidence="8">SDH</shortName>
        <ecNumber evidence="2 8">1.1.1.25</ecNumber>
    </recommendedName>
</protein>
<dbReference type="Pfam" id="PF01488">
    <property type="entry name" value="Shikimate_DH"/>
    <property type="match status" value="1"/>
</dbReference>